<dbReference type="AlphaFoldDB" id="A0A0F5VE12"/>
<evidence type="ECO:0000313" key="2">
    <source>
        <dbReference type="EMBL" id="KKC99719.1"/>
    </source>
</evidence>
<dbReference type="PATRIC" id="fig|265726.11.peg.4316"/>
<proteinExistence type="predicted"/>
<feature type="chain" id="PRO_5002496410" description="Lipoprotein" evidence="1">
    <location>
        <begin position="20"/>
        <end position="251"/>
    </location>
</feature>
<evidence type="ECO:0008006" key="4">
    <source>
        <dbReference type="Google" id="ProtNLM"/>
    </source>
</evidence>
<feature type="signal peptide" evidence="1">
    <location>
        <begin position="1"/>
        <end position="19"/>
    </location>
</feature>
<name>A0A0F5VE12_9GAMM</name>
<evidence type="ECO:0000313" key="3">
    <source>
        <dbReference type="Proteomes" id="UP000033633"/>
    </source>
</evidence>
<sequence length="251" mass="26906">MSQPLWGFALNLGIILTLAACGGGGSGSDSGDASGGSNQLDRQARMTFVNTAREQVNVFVQNGSDASTASLFTTGNMQGGPISDSSHREYVHRWGGSSAQPVSIGIWDTKYQLEEEPAQTNALLNNGEDWWTIVWLDGETTNSFRVSAIRRDNDDDVPDDQYGFRVFTNTDIKIEYQSATATGSTNVAAGKVSSTILMASCGDQFEISATKGQDGEVVAPQQLDLCLPNLEPGDTYLLITSDDAILYAVEE</sequence>
<evidence type="ECO:0000256" key="1">
    <source>
        <dbReference type="SAM" id="SignalP"/>
    </source>
</evidence>
<dbReference type="Proteomes" id="UP000033633">
    <property type="component" value="Unassembled WGS sequence"/>
</dbReference>
<protein>
    <recommendedName>
        <fullName evidence="4">Lipoprotein</fullName>
    </recommendedName>
</protein>
<keyword evidence="1" id="KW-0732">Signal</keyword>
<accession>A0A0F5VE12</accession>
<keyword evidence="3" id="KW-1185">Reference proteome</keyword>
<dbReference type="RefSeq" id="WP_046220656.1">
    <property type="nucleotide sequence ID" value="NZ_JWYV01000008.1"/>
</dbReference>
<gene>
    <name evidence="2" type="ORF">KY46_10835</name>
</gene>
<dbReference type="EMBL" id="JWYV01000008">
    <property type="protein sequence ID" value="KKC99719.1"/>
    <property type="molecule type" value="Genomic_DNA"/>
</dbReference>
<dbReference type="OrthoDB" id="5814444at2"/>
<reference evidence="2 3" key="1">
    <citation type="submission" date="2014-12" db="EMBL/GenBank/DDBJ databases">
        <title>Mercury Reductase activity and rhizosphere competence traits in the genome of root associated Photobacterium halotolerans MELD1.</title>
        <authorList>
            <person name="Mathew D.C."/>
            <person name="Huang C.-C."/>
        </authorList>
    </citation>
    <scope>NUCLEOTIDE SEQUENCE [LARGE SCALE GENOMIC DNA]</scope>
    <source>
        <strain evidence="2 3">MELD1</strain>
    </source>
</reference>
<comment type="caution">
    <text evidence="2">The sequence shown here is derived from an EMBL/GenBank/DDBJ whole genome shotgun (WGS) entry which is preliminary data.</text>
</comment>
<organism evidence="2 3">
    <name type="scientific">Photobacterium halotolerans</name>
    <dbReference type="NCBI Taxonomy" id="265726"/>
    <lineage>
        <taxon>Bacteria</taxon>
        <taxon>Pseudomonadati</taxon>
        <taxon>Pseudomonadota</taxon>
        <taxon>Gammaproteobacteria</taxon>
        <taxon>Vibrionales</taxon>
        <taxon>Vibrionaceae</taxon>
        <taxon>Photobacterium</taxon>
    </lineage>
</organism>